<comment type="catalytic activity">
    <reaction evidence="1">
        <text>ATP + protein L-histidine = ADP + protein N-phospho-L-histidine.</text>
        <dbReference type="EC" id="2.7.13.3"/>
    </reaction>
</comment>
<dbReference type="SUPFAM" id="SSF55874">
    <property type="entry name" value="ATPase domain of HSP90 chaperone/DNA topoisomerase II/histidine kinase"/>
    <property type="match status" value="1"/>
</dbReference>
<dbReference type="EC" id="2.7.13.3" evidence="2"/>
<name>A0A507QQB6_MONPU</name>
<accession>A0A507QQB6</accession>
<reference evidence="10 11" key="1">
    <citation type="submission" date="2019-06" db="EMBL/GenBank/DDBJ databases">
        <title>Wine fermentation using esterase from Monascus purpureus.</title>
        <authorList>
            <person name="Geng C."/>
            <person name="Zhang Y."/>
        </authorList>
    </citation>
    <scope>NUCLEOTIDE SEQUENCE [LARGE SCALE GENOMIC DNA]</scope>
    <source>
        <strain evidence="10">HQ1</strain>
    </source>
</reference>
<comment type="caution">
    <text evidence="10">The sequence shown here is derived from an EMBL/GenBank/DDBJ whole genome shotgun (WGS) entry which is preliminary data.</text>
</comment>
<feature type="compositionally biased region" description="Pro residues" evidence="7">
    <location>
        <begin position="671"/>
        <end position="683"/>
    </location>
</feature>
<dbReference type="InterPro" id="IPR001789">
    <property type="entry name" value="Sig_transdc_resp-reg_receiver"/>
</dbReference>
<feature type="modified residue" description="4-aspartylphosphate" evidence="6">
    <location>
        <position position="854"/>
    </location>
</feature>
<keyword evidence="4" id="KW-0808">Transferase</keyword>
<evidence type="ECO:0000256" key="4">
    <source>
        <dbReference type="ARBA" id="ARBA00022679"/>
    </source>
</evidence>
<dbReference type="GO" id="GO:0000155">
    <property type="term" value="F:phosphorelay sensor kinase activity"/>
    <property type="evidence" value="ECO:0007669"/>
    <property type="project" value="InterPro"/>
</dbReference>
<dbReference type="CDD" id="cd00082">
    <property type="entry name" value="HisKA"/>
    <property type="match status" value="1"/>
</dbReference>
<dbReference type="GO" id="GO:0005886">
    <property type="term" value="C:plasma membrane"/>
    <property type="evidence" value="ECO:0007669"/>
    <property type="project" value="TreeGrafter"/>
</dbReference>
<evidence type="ECO:0000256" key="5">
    <source>
        <dbReference type="ARBA" id="ARBA00022777"/>
    </source>
</evidence>
<dbReference type="PROSITE" id="PS50109">
    <property type="entry name" value="HIS_KIN"/>
    <property type="match status" value="1"/>
</dbReference>
<gene>
    <name evidence="10" type="ORF">MPDQ_001904</name>
</gene>
<dbReference type="PANTHER" id="PTHR43047">
    <property type="entry name" value="TWO-COMPONENT HISTIDINE PROTEIN KINASE"/>
    <property type="match status" value="1"/>
</dbReference>
<keyword evidence="5" id="KW-0418">Kinase</keyword>
<dbReference type="Gene3D" id="3.40.50.2300">
    <property type="match status" value="1"/>
</dbReference>
<feature type="region of interest" description="Disordered" evidence="7">
    <location>
        <begin position="382"/>
        <end position="422"/>
    </location>
</feature>
<evidence type="ECO:0000259" key="9">
    <source>
        <dbReference type="PROSITE" id="PS50110"/>
    </source>
</evidence>
<dbReference type="SUPFAM" id="SSF52172">
    <property type="entry name" value="CheY-like"/>
    <property type="match status" value="1"/>
</dbReference>
<dbReference type="InterPro" id="IPR036097">
    <property type="entry name" value="HisK_dim/P_sf"/>
</dbReference>
<evidence type="ECO:0000259" key="8">
    <source>
        <dbReference type="PROSITE" id="PS50109"/>
    </source>
</evidence>
<evidence type="ECO:0000256" key="1">
    <source>
        <dbReference type="ARBA" id="ARBA00000085"/>
    </source>
</evidence>
<evidence type="ECO:0000313" key="11">
    <source>
        <dbReference type="Proteomes" id="UP000319663"/>
    </source>
</evidence>
<proteinExistence type="predicted"/>
<evidence type="ECO:0000313" key="10">
    <source>
        <dbReference type="EMBL" id="TQB69405.1"/>
    </source>
</evidence>
<organism evidence="10 11">
    <name type="scientific">Monascus purpureus</name>
    <name type="common">Red mold</name>
    <name type="synonym">Monascus anka</name>
    <dbReference type="NCBI Taxonomy" id="5098"/>
    <lineage>
        <taxon>Eukaryota</taxon>
        <taxon>Fungi</taxon>
        <taxon>Dikarya</taxon>
        <taxon>Ascomycota</taxon>
        <taxon>Pezizomycotina</taxon>
        <taxon>Eurotiomycetes</taxon>
        <taxon>Eurotiomycetidae</taxon>
        <taxon>Eurotiales</taxon>
        <taxon>Aspergillaceae</taxon>
        <taxon>Monascus</taxon>
    </lineage>
</organism>
<dbReference type="Gene3D" id="3.30.565.10">
    <property type="entry name" value="Histidine kinase-like ATPase, C-terminal domain"/>
    <property type="match status" value="1"/>
</dbReference>
<feature type="domain" description="Response regulatory" evidence="9">
    <location>
        <begin position="762"/>
        <end position="962"/>
    </location>
</feature>
<dbReference type="SUPFAM" id="SSF47384">
    <property type="entry name" value="Homodimeric domain of signal transducing histidine kinase"/>
    <property type="match status" value="1"/>
</dbReference>
<dbReference type="InterPro" id="IPR036890">
    <property type="entry name" value="HATPase_C_sf"/>
</dbReference>
<evidence type="ECO:0000256" key="2">
    <source>
        <dbReference type="ARBA" id="ARBA00012438"/>
    </source>
</evidence>
<dbReference type="PRINTS" id="PR00344">
    <property type="entry name" value="BCTRLSENSOR"/>
</dbReference>
<feature type="compositionally biased region" description="Polar residues" evidence="7">
    <location>
        <begin position="815"/>
        <end position="825"/>
    </location>
</feature>
<feature type="region of interest" description="Disordered" evidence="7">
    <location>
        <begin position="666"/>
        <end position="748"/>
    </location>
</feature>
<dbReference type="OrthoDB" id="60033at2759"/>
<dbReference type="FunFam" id="1.10.287.130:FF:000100">
    <property type="entry name" value="Sensor histidine kinase/response regulator"/>
    <property type="match status" value="1"/>
</dbReference>
<feature type="domain" description="Histidine kinase" evidence="8">
    <location>
        <begin position="544"/>
        <end position="663"/>
    </location>
</feature>
<protein>
    <recommendedName>
        <fullName evidence="2">histidine kinase</fullName>
        <ecNumber evidence="2">2.7.13.3</ecNumber>
    </recommendedName>
</protein>
<dbReference type="InterPro" id="IPR011006">
    <property type="entry name" value="CheY-like_superfamily"/>
</dbReference>
<dbReference type="Pfam" id="PF02518">
    <property type="entry name" value="HATPase_c"/>
    <property type="match status" value="1"/>
</dbReference>
<dbReference type="EMBL" id="VIFY01000155">
    <property type="protein sequence ID" value="TQB69405.1"/>
    <property type="molecule type" value="Genomic_DNA"/>
</dbReference>
<dbReference type="PANTHER" id="PTHR43047:SF2">
    <property type="entry name" value="HISTIDINE KINASE M7"/>
    <property type="match status" value="1"/>
</dbReference>
<dbReference type="InterPro" id="IPR005467">
    <property type="entry name" value="His_kinase_dom"/>
</dbReference>
<dbReference type="InterPro" id="IPR003661">
    <property type="entry name" value="HisK_dim/P_dom"/>
</dbReference>
<dbReference type="SMART" id="SM00448">
    <property type="entry name" value="REC"/>
    <property type="match status" value="1"/>
</dbReference>
<dbReference type="SMART" id="SM00387">
    <property type="entry name" value="HATPase_c"/>
    <property type="match status" value="1"/>
</dbReference>
<keyword evidence="11" id="KW-1185">Reference proteome</keyword>
<feature type="region of interest" description="Disordered" evidence="7">
    <location>
        <begin position="811"/>
        <end position="843"/>
    </location>
</feature>
<dbReference type="GO" id="GO:0009927">
    <property type="term" value="F:histidine phosphotransfer kinase activity"/>
    <property type="evidence" value="ECO:0007669"/>
    <property type="project" value="TreeGrafter"/>
</dbReference>
<dbReference type="STRING" id="5098.A0A507QQB6"/>
<dbReference type="InterPro" id="IPR003594">
    <property type="entry name" value="HATPase_dom"/>
</dbReference>
<evidence type="ECO:0000256" key="6">
    <source>
        <dbReference type="PROSITE-ProRule" id="PRU00169"/>
    </source>
</evidence>
<dbReference type="Proteomes" id="UP000319663">
    <property type="component" value="Unassembled WGS sequence"/>
</dbReference>
<dbReference type="AlphaFoldDB" id="A0A507QQB6"/>
<dbReference type="CDD" id="cd17546">
    <property type="entry name" value="REC_hyHK_CKI1_RcsC-like"/>
    <property type="match status" value="1"/>
</dbReference>
<keyword evidence="3 6" id="KW-0597">Phosphoprotein</keyword>
<dbReference type="Gene3D" id="1.10.287.130">
    <property type="match status" value="1"/>
</dbReference>
<dbReference type="PROSITE" id="PS50110">
    <property type="entry name" value="RESPONSE_REGULATORY"/>
    <property type="match status" value="1"/>
</dbReference>
<feature type="compositionally biased region" description="Polar residues" evidence="7">
    <location>
        <begin position="695"/>
        <end position="707"/>
    </location>
</feature>
<evidence type="ECO:0000256" key="7">
    <source>
        <dbReference type="SAM" id="MobiDB-lite"/>
    </source>
</evidence>
<dbReference type="InterPro" id="IPR004358">
    <property type="entry name" value="Sig_transdc_His_kin-like_C"/>
</dbReference>
<evidence type="ECO:0000256" key="3">
    <source>
        <dbReference type="ARBA" id="ARBA00022553"/>
    </source>
</evidence>
<sequence>MSDSLDPELPKPFPDDRSFSFLSSPYISFDGDRPKANIQSHDPSLDMSAGRPVDNAESYAIERLVNLKRKLRTLESDMFWDRLMVDLTSTCGAQSGFVVRKIPAEEQIHATGRRQCTLLGMVFYYDDGDQRGMERNKYFVGENPLSHVEYDKPCLVPDDLGQSVAGQIPFAAKAYLSIPLFSQGKCLAHLGLMWSDEGLRRRNLSWLSLEMTLYSLEDMVVQRILLDMDTAMTGLQQGLDLSNPNHEAVVRDSPSVQPHDPAKCHIQPLKPYARSLSHELRTPMQGVVGMLDVMHATVREAIKCKNHAKTNDVFRSLKESIEMVQDSARRVVEAADNVVHAYDLNMQVPETPRKELDTEILAGFPPPSATVREDQAAIFVEGDNISANPYKRRRDDSDRNLGPPPKQRVLPIPSQEQCSPRSSEVRDAVHESEKIMQATPTGQIEEAVANMANPRPSLAVRRSAPHLLLEGLKLRDHSLKLTKLRDLLRLVVNESLHVGGRPDFAASRQTQFGEKIEVSSRFSNGHVSSKVIDWSVDPTLPDTLLMDNRDLAKLVSCVFLNAIKFTNTGAITVYATVKPETNHVSITIRDTGSGIPEAFLPNLFKPFSRENSSTTQSKDGLGLGLLVAKGLARKMGGDLVCVRSSTSGPDRGSEFEIRLPINHLDACSNSPSPPEMRVTPPPCTVDRSKPGRADSSINRTSFQSSSLPRHITKPIQQPSPSLTDEGVSPSSSYSISTPDGGRTSTMGGANFDSKLGEKYPLTLLVAEDNRINRRVLVSMLKKLGYHDVYEACDGKEAVRIIQDTLALRNSEEQAQKGTKSGNNAPGNHCHHASGGCGQSQNGRNMKPVDLVLMDLWMPEMDGYQATARIFELVNEHRNKSSQSPEGSSTCLQPDLYNEKPHACTQSVPTSSLLTPPPSPTVLAVSADVTDEALGRASKVGMKGYMTKPYKLSDLEKLIVEFCISGADCNGTTEYIASDLNSNNNDE</sequence>